<dbReference type="PANTHER" id="PTHR48106">
    <property type="entry name" value="QUINONE OXIDOREDUCTASE PIG3-RELATED"/>
    <property type="match status" value="1"/>
</dbReference>
<dbReference type="Pfam" id="PF13602">
    <property type="entry name" value="ADH_zinc_N_2"/>
    <property type="match status" value="1"/>
</dbReference>
<dbReference type="GO" id="GO:0070402">
    <property type="term" value="F:NADPH binding"/>
    <property type="evidence" value="ECO:0007669"/>
    <property type="project" value="TreeGrafter"/>
</dbReference>
<gene>
    <name evidence="4" type="ORF">H9854_01465</name>
</gene>
<dbReference type="Pfam" id="PF08240">
    <property type="entry name" value="ADH_N"/>
    <property type="match status" value="1"/>
</dbReference>
<dbReference type="EMBL" id="DXFC01000041">
    <property type="protein sequence ID" value="HIX60892.1"/>
    <property type="molecule type" value="Genomic_DNA"/>
</dbReference>
<dbReference type="SMART" id="SM00829">
    <property type="entry name" value="PKS_ER"/>
    <property type="match status" value="1"/>
</dbReference>
<organism evidence="4 5">
    <name type="scientific">Candidatus Halomonas stercoripullorum</name>
    <dbReference type="NCBI Taxonomy" id="2838617"/>
    <lineage>
        <taxon>Bacteria</taxon>
        <taxon>Pseudomonadati</taxon>
        <taxon>Pseudomonadota</taxon>
        <taxon>Gammaproteobacteria</taxon>
        <taxon>Oceanospirillales</taxon>
        <taxon>Halomonadaceae</taxon>
        <taxon>Halomonas</taxon>
    </lineage>
</organism>
<dbReference type="Gene3D" id="3.90.180.10">
    <property type="entry name" value="Medium-chain alcohol dehydrogenases, catalytic domain"/>
    <property type="match status" value="1"/>
</dbReference>
<evidence type="ECO:0000256" key="1">
    <source>
        <dbReference type="ARBA" id="ARBA00022857"/>
    </source>
</evidence>
<dbReference type="Gene3D" id="3.40.50.720">
    <property type="entry name" value="NAD(P)-binding Rossmann-like Domain"/>
    <property type="match status" value="1"/>
</dbReference>
<accession>A0A9D2B475</accession>
<proteinExistence type="predicted"/>
<dbReference type="InterPro" id="IPR011032">
    <property type="entry name" value="GroES-like_sf"/>
</dbReference>
<comment type="caution">
    <text evidence="4">The sequence shown here is derived from an EMBL/GenBank/DDBJ whole genome shotgun (WGS) entry which is preliminary data.</text>
</comment>
<evidence type="ECO:0000313" key="4">
    <source>
        <dbReference type="EMBL" id="HIX60892.1"/>
    </source>
</evidence>
<dbReference type="InterPro" id="IPR036291">
    <property type="entry name" value="NAD(P)-bd_dom_sf"/>
</dbReference>
<dbReference type="SUPFAM" id="SSF50129">
    <property type="entry name" value="GroES-like"/>
    <property type="match status" value="1"/>
</dbReference>
<dbReference type="CDD" id="cd08268">
    <property type="entry name" value="MDR2"/>
    <property type="match status" value="1"/>
</dbReference>
<dbReference type="InterPro" id="IPR013154">
    <property type="entry name" value="ADH-like_N"/>
</dbReference>
<dbReference type="SUPFAM" id="SSF51735">
    <property type="entry name" value="NAD(P)-binding Rossmann-fold domains"/>
    <property type="match status" value="1"/>
</dbReference>
<keyword evidence="2" id="KW-0560">Oxidoreductase</keyword>
<feature type="domain" description="Enoyl reductase (ER)" evidence="3">
    <location>
        <begin position="13"/>
        <end position="328"/>
    </location>
</feature>
<evidence type="ECO:0000313" key="5">
    <source>
        <dbReference type="Proteomes" id="UP000824248"/>
    </source>
</evidence>
<dbReference type="Proteomes" id="UP000824248">
    <property type="component" value="Unassembled WGS sequence"/>
</dbReference>
<evidence type="ECO:0000256" key="2">
    <source>
        <dbReference type="ARBA" id="ARBA00023002"/>
    </source>
</evidence>
<dbReference type="PANTHER" id="PTHR48106:SF5">
    <property type="entry name" value="ZINC-CONTAINING ALCOHOL DEHYDROGENASE"/>
    <property type="match status" value="1"/>
</dbReference>
<protein>
    <submittedName>
        <fullName evidence="4">Zinc-dependent alcohol dehydrogenase family protein</fullName>
    </submittedName>
</protein>
<dbReference type="GO" id="GO:0016651">
    <property type="term" value="F:oxidoreductase activity, acting on NAD(P)H"/>
    <property type="evidence" value="ECO:0007669"/>
    <property type="project" value="TreeGrafter"/>
</dbReference>
<reference evidence="4" key="1">
    <citation type="journal article" date="2021" name="PeerJ">
        <title>Extensive microbial diversity within the chicken gut microbiome revealed by metagenomics and culture.</title>
        <authorList>
            <person name="Gilroy R."/>
            <person name="Ravi A."/>
            <person name="Getino M."/>
            <person name="Pursley I."/>
            <person name="Horton D.L."/>
            <person name="Alikhan N.F."/>
            <person name="Baker D."/>
            <person name="Gharbi K."/>
            <person name="Hall N."/>
            <person name="Watson M."/>
            <person name="Adriaenssens E.M."/>
            <person name="Foster-Nyarko E."/>
            <person name="Jarju S."/>
            <person name="Secka A."/>
            <person name="Antonio M."/>
            <person name="Oren A."/>
            <person name="Chaudhuri R.R."/>
            <person name="La Ragione R."/>
            <person name="Hildebrand F."/>
            <person name="Pallen M.J."/>
        </authorList>
    </citation>
    <scope>NUCLEOTIDE SEQUENCE</scope>
    <source>
        <strain evidence="4">1193</strain>
    </source>
</reference>
<name>A0A9D2B475_9GAMM</name>
<dbReference type="AlphaFoldDB" id="A0A9D2B475"/>
<keyword evidence="1" id="KW-0521">NADP</keyword>
<dbReference type="InterPro" id="IPR020843">
    <property type="entry name" value="ER"/>
</dbReference>
<sequence>MSLSRIVRFHELGGPKVLRLEQGHISAPGPDEARIRVRAIGLNRADVMFRRGRYLEKASLPSRLGFEASGVVEALGPGTHTLAIGDAVGVVPGASLGLYGTYADHLVIPTRYLLKQPESLSDQEAAALWMSYLTPYGALVEVANVKAGDWVMLSAATSSVGLAAIQIVRQLGARPIATTLTSDMRDALLEAGAAAVIATREEPLGQRLMEISGTGIDVAFDAVGGSLVAELAEAMAIRGRIIIHGALSDEPTPFPLKLALRNSLTLRGYVYTEVTRNADSLARAHTFITRGVAEGTIRPRIDKVFTLDEVVEAHRYLESGQQFGKIVMTT</sequence>
<evidence type="ECO:0000259" key="3">
    <source>
        <dbReference type="SMART" id="SM00829"/>
    </source>
</evidence>
<reference evidence="4" key="2">
    <citation type="submission" date="2021-04" db="EMBL/GenBank/DDBJ databases">
        <authorList>
            <person name="Gilroy R."/>
        </authorList>
    </citation>
    <scope>NUCLEOTIDE SEQUENCE</scope>
    <source>
        <strain evidence="4">1193</strain>
    </source>
</reference>